<evidence type="ECO:0000313" key="5">
    <source>
        <dbReference type="EMBL" id="WYY00666.1"/>
    </source>
</evidence>
<evidence type="ECO:0000259" key="4">
    <source>
        <dbReference type="PROSITE" id="PS52002"/>
    </source>
</evidence>
<sequence length="84" mass="9332">MPKQQSNIARPMDVLRGSVDHNVLVDVKGNRAYSGILEGYDIYMNLVIKNAGETIHGENKGNYDRILVRGDNVIFISPSRGDSQ</sequence>
<dbReference type="SMART" id="SM00651">
    <property type="entry name" value="Sm"/>
    <property type="match status" value="1"/>
</dbReference>
<dbReference type="InterPro" id="IPR047575">
    <property type="entry name" value="Sm"/>
</dbReference>
<dbReference type="GO" id="GO:0003723">
    <property type="term" value="F:RNA binding"/>
    <property type="evidence" value="ECO:0007669"/>
    <property type="project" value="InterPro"/>
</dbReference>
<dbReference type="InterPro" id="IPR044641">
    <property type="entry name" value="Lsm7/SmG-like"/>
</dbReference>
<dbReference type="KEGG" id="omr:OXIME_001247"/>
<dbReference type="EMBL" id="CP133772">
    <property type="protein sequence ID" value="WYY00666.1"/>
    <property type="molecule type" value="Genomic_DNA"/>
</dbReference>
<dbReference type="InterPro" id="IPR022901">
    <property type="entry name" value="snRNP_Sm-like_arc"/>
</dbReference>
<proteinExistence type="inferred from homology"/>
<dbReference type="CDD" id="cd01731">
    <property type="entry name" value="archaeal_Sm1"/>
    <property type="match status" value="1"/>
</dbReference>
<evidence type="ECO:0000256" key="3">
    <source>
        <dbReference type="ARBA" id="ARBA00023274"/>
    </source>
</evidence>
<dbReference type="RefSeq" id="WP_393971000.1">
    <property type="nucleotide sequence ID" value="NZ_CP133772.1"/>
</dbReference>
<reference evidence="5 6" key="1">
    <citation type="submission" date="2023-09" db="EMBL/GenBank/DDBJ databases">
        <authorList>
            <person name="Golyshina O.V."/>
            <person name="Lunev E.A."/>
            <person name="Bargiela R."/>
            <person name="Gaines M.C."/>
            <person name="Daum B."/>
            <person name="Bale N.J."/>
            <person name="Koenen M."/>
            <person name="Sinninghe Damst J.S."/>
            <person name="Yakimov M."/>
            <person name="Golyshin P.N."/>
        </authorList>
    </citation>
    <scope>NUCLEOTIDE SEQUENCE [LARGE SCALE GENOMIC DNA]</scope>
    <source>
        <strain evidence="5 6">M1</strain>
    </source>
</reference>
<dbReference type="Gene3D" id="2.30.30.100">
    <property type="match status" value="1"/>
</dbReference>
<comment type="similarity">
    <text evidence="1">Belongs to the snRNP Sm proteins family.</text>
</comment>
<name>A0AAX4NIS0_9ARCH</name>
<dbReference type="PANTHER" id="PTHR10553">
    <property type="entry name" value="SMALL NUCLEAR RIBONUCLEOPROTEIN"/>
    <property type="match status" value="1"/>
</dbReference>
<evidence type="ECO:0000313" key="6">
    <source>
        <dbReference type="Proteomes" id="UP001451606"/>
    </source>
</evidence>
<dbReference type="GO" id="GO:1990904">
    <property type="term" value="C:ribonucleoprotein complex"/>
    <property type="evidence" value="ECO:0007669"/>
    <property type="project" value="UniProtKB-KW"/>
</dbReference>
<organism evidence="5 6">
    <name type="scientific">Oxyplasma meridianum</name>
    <dbReference type="NCBI Taxonomy" id="3073602"/>
    <lineage>
        <taxon>Archaea</taxon>
        <taxon>Methanobacteriati</taxon>
        <taxon>Thermoplasmatota</taxon>
        <taxon>Thermoplasmata</taxon>
        <taxon>Thermoplasmatales</taxon>
        <taxon>Thermoplasmataceae</taxon>
        <taxon>Oxyplasma</taxon>
    </lineage>
</organism>
<dbReference type="SUPFAM" id="SSF50182">
    <property type="entry name" value="Sm-like ribonucleoproteins"/>
    <property type="match status" value="1"/>
</dbReference>
<dbReference type="PROSITE" id="PS52002">
    <property type="entry name" value="SM"/>
    <property type="match status" value="1"/>
</dbReference>
<dbReference type="NCBIfam" id="NF001963">
    <property type="entry name" value="PRK00737.1"/>
    <property type="match status" value="1"/>
</dbReference>
<dbReference type="GeneID" id="95967984"/>
<keyword evidence="6" id="KW-1185">Reference proteome</keyword>
<accession>A0AAX4NIS0</accession>
<gene>
    <name evidence="5" type="ORF">OXIME_001247</name>
</gene>
<dbReference type="PANTHER" id="PTHR10553:SF5">
    <property type="entry name" value="U6 SNRNA-ASSOCIATED SM-LIKE PROTEIN LSM7"/>
    <property type="match status" value="1"/>
</dbReference>
<dbReference type="Proteomes" id="UP001451606">
    <property type="component" value="Chromosome"/>
</dbReference>
<evidence type="ECO:0000256" key="1">
    <source>
        <dbReference type="ARBA" id="ARBA00006850"/>
    </source>
</evidence>
<dbReference type="InterPro" id="IPR010920">
    <property type="entry name" value="LSM_dom_sf"/>
</dbReference>
<dbReference type="InterPro" id="IPR001163">
    <property type="entry name" value="Sm_dom_euk/arc"/>
</dbReference>
<feature type="domain" description="Sm" evidence="4">
    <location>
        <begin position="10"/>
        <end position="82"/>
    </location>
</feature>
<keyword evidence="3 5" id="KW-0687">Ribonucleoprotein</keyword>
<dbReference type="AlphaFoldDB" id="A0AAX4NIS0"/>
<evidence type="ECO:0000256" key="2">
    <source>
        <dbReference type="ARBA" id="ARBA00021121"/>
    </source>
</evidence>
<protein>
    <recommendedName>
        <fullName evidence="2">Putative snRNP Sm-like protein</fullName>
    </recommendedName>
</protein>
<dbReference type="Pfam" id="PF01423">
    <property type="entry name" value="LSM"/>
    <property type="match status" value="1"/>
</dbReference>
<dbReference type="PIRSF" id="PIRSF006609">
    <property type="entry name" value="snRNP_SmF"/>
    <property type="match status" value="1"/>
</dbReference>